<dbReference type="EC" id="6.2.1.3" evidence="2"/>
<dbReference type="PANTHER" id="PTHR43767:SF1">
    <property type="entry name" value="NONRIBOSOMAL PEPTIDE SYNTHASE PES1 (EUROFUNG)-RELATED"/>
    <property type="match status" value="1"/>
</dbReference>
<dbReference type="PROSITE" id="PS00455">
    <property type="entry name" value="AMP_BINDING"/>
    <property type="match status" value="1"/>
</dbReference>
<dbReference type="PANTHER" id="PTHR43767">
    <property type="entry name" value="LONG-CHAIN-FATTY-ACID--COA LIGASE"/>
    <property type="match status" value="1"/>
</dbReference>
<proteinExistence type="predicted"/>
<dbReference type="AlphaFoldDB" id="A0A841RA08"/>
<accession>A0A841RA08</accession>
<dbReference type="InterPro" id="IPR045851">
    <property type="entry name" value="AMP-bd_C_sf"/>
</dbReference>
<dbReference type="Gene3D" id="3.30.300.30">
    <property type="match status" value="1"/>
</dbReference>
<organism evidence="2 3">
    <name type="scientific">Spirochaeta isovalerica</name>
    <dbReference type="NCBI Taxonomy" id="150"/>
    <lineage>
        <taxon>Bacteria</taxon>
        <taxon>Pseudomonadati</taxon>
        <taxon>Spirochaetota</taxon>
        <taxon>Spirochaetia</taxon>
        <taxon>Spirochaetales</taxon>
        <taxon>Spirochaetaceae</taxon>
        <taxon>Spirochaeta</taxon>
    </lineage>
</organism>
<evidence type="ECO:0000259" key="1">
    <source>
        <dbReference type="Pfam" id="PF00501"/>
    </source>
</evidence>
<reference evidence="2 3" key="1">
    <citation type="submission" date="2020-08" db="EMBL/GenBank/DDBJ databases">
        <title>Genomic Encyclopedia of Type Strains, Phase IV (KMG-IV): sequencing the most valuable type-strain genomes for metagenomic binning, comparative biology and taxonomic classification.</title>
        <authorList>
            <person name="Goeker M."/>
        </authorList>
    </citation>
    <scope>NUCLEOTIDE SEQUENCE [LARGE SCALE GENOMIC DNA]</scope>
    <source>
        <strain evidence="2 3">DSM 2461</strain>
    </source>
</reference>
<dbReference type="Pfam" id="PF00501">
    <property type="entry name" value="AMP-binding"/>
    <property type="match status" value="1"/>
</dbReference>
<dbReference type="Gene3D" id="3.40.50.12780">
    <property type="entry name" value="N-terminal domain of ligase-like"/>
    <property type="match status" value="1"/>
</dbReference>
<evidence type="ECO:0000313" key="3">
    <source>
        <dbReference type="Proteomes" id="UP000587760"/>
    </source>
</evidence>
<feature type="domain" description="AMP-dependent synthetase/ligase" evidence="1">
    <location>
        <begin position="31"/>
        <end position="414"/>
    </location>
</feature>
<dbReference type="EMBL" id="JACHGJ010000002">
    <property type="protein sequence ID" value="MBB6479538.1"/>
    <property type="molecule type" value="Genomic_DNA"/>
</dbReference>
<keyword evidence="2" id="KW-0436">Ligase</keyword>
<dbReference type="InterPro" id="IPR042099">
    <property type="entry name" value="ANL_N_sf"/>
</dbReference>
<comment type="caution">
    <text evidence="2">The sequence shown here is derived from an EMBL/GenBank/DDBJ whole genome shotgun (WGS) entry which is preliminary data.</text>
</comment>
<name>A0A841RA08_9SPIO</name>
<dbReference type="InterPro" id="IPR000873">
    <property type="entry name" value="AMP-dep_synth/lig_dom"/>
</dbReference>
<protein>
    <submittedName>
        <fullName evidence="2">Long-chain acyl-CoA synthetase</fullName>
        <ecNumber evidence="2">6.2.1.3</ecNumber>
    </submittedName>
</protein>
<dbReference type="GO" id="GO:0004467">
    <property type="term" value="F:long-chain fatty acid-CoA ligase activity"/>
    <property type="evidence" value="ECO:0007669"/>
    <property type="project" value="UniProtKB-EC"/>
</dbReference>
<gene>
    <name evidence="2" type="ORF">HNR50_001196</name>
</gene>
<evidence type="ECO:0000313" key="2">
    <source>
        <dbReference type="EMBL" id="MBB6479538.1"/>
    </source>
</evidence>
<keyword evidence="3" id="KW-1185">Reference proteome</keyword>
<dbReference type="InterPro" id="IPR050237">
    <property type="entry name" value="ATP-dep_AMP-bd_enzyme"/>
</dbReference>
<dbReference type="RefSeq" id="WP_184744859.1">
    <property type="nucleotide sequence ID" value="NZ_JACHGJ010000002.1"/>
</dbReference>
<sequence length="555" mass="62764">MNKEPWTFLEEYRGTDFKGQWPTLPEMLKITVKRYPERRAFTSFSPELIEFNYSEVLEKVEMYGQYLHGIGVKKGDRVGVTGKNSPQWALAYLGILFAGAIVVPLDYGLKNEEIRGLMETAGAEILFCDEEKYDFFKEAGLKELISLSPKKENYILDINHKGSVEFELQGEEDLAAILFTSGTTGVSKGVMLTHSNFVSDCYLAQANMNIFHTDVFYALLPLHHSYSMLAVFIESLSVGAEVIFAKGLAIQQILKDLKNGKVTMFLGIPMLFNKLIKGLMKGIREKGIVVYGLIRFLMWLSGIIKKYFHVNPGKKMFGSILKQVSLDTNRICICGGGPLPESTFKMFNQLGIDFVQGYGLTETSPIVALNPKEAYREASVGKMIPRTTTKILEPDERGCGEIAISGPMVMKGYYENPEATAEVLTEDGFLKTGDVGYLDEDNYLYLTGRAKSMIVTEGGKNVFPEEIEDKFQLYDEIEQILIRGFLLDEKMKVEGIEALIYPSDEGKKDGEERFRAIIDEVNRELKAYQKINRHRILDEPMEMTTTRKIKRFAVE</sequence>
<dbReference type="InterPro" id="IPR020845">
    <property type="entry name" value="AMP-binding_CS"/>
</dbReference>
<dbReference type="Proteomes" id="UP000587760">
    <property type="component" value="Unassembled WGS sequence"/>
</dbReference>
<dbReference type="SUPFAM" id="SSF56801">
    <property type="entry name" value="Acetyl-CoA synthetase-like"/>
    <property type="match status" value="1"/>
</dbReference>